<dbReference type="EMBL" id="JAUEPO010000003">
    <property type="protein sequence ID" value="KAK3328323.1"/>
    <property type="molecule type" value="Genomic_DNA"/>
</dbReference>
<gene>
    <name evidence="2" type="ORF">B0T19DRAFT_187186</name>
</gene>
<evidence type="ECO:0000313" key="2">
    <source>
        <dbReference type="EMBL" id="KAK3328323.1"/>
    </source>
</evidence>
<feature type="transmembrane region" description="Helical" evidence="1">
    <location>
        <begin position="159"/>
        <end position="181"/>
    </location>
</feature>
<name>A0AAE0ME27_9PEZI</name>
<sequence length="242" mass="27606">MTITSLSTQRACSGLSWNDLTTPPYFGPTIGSIALAFRLWKRIGFSFLSGIARIGSSPLFHTFLISCSRPFLFSSFTSVIPCIWDSTFGLGENHRYRARYQAFGVCGILGNREGSAKLFFFWWSYMATWAHFVSISFRFSFFTFHPSPFSLLSVKAYCFFYSFRFCFYSFWFCFVFFLVLFEDLLGLPHGTLDLISAQEAANIMERSGFQDPWKGGMLEGVTLRGTFIFFQGPVSFSEAEFG</sequence>
<evidence type="ECO:0000256" key="1">
    <source>
        <dbReference type="SAM" id="Phobius"/>
    </source>
</evidence>
<organism evidence="2 3">
    <name type="scientific">Cercophora scortea</name>
    <dbReference type="NCBI Taxonomy" id="314031"/>
    <lineage>
        <taxon>Eukaryota</taxon>
        <taxon>Fungi</taxon>
        <taxon>Dikarya</taxon>
        <taxon>Ascomycota</taxon>
        <taxon>Pezizomycotina</taxon>
        <taxon>Sordariomycetes</taxon>
        <taxon>Sordariomycetidae</taxon>
        <taxon>Sordariales</taxon>
        <taxon>Lasiosphaeriaceae</taxon>
        <taxon>Cercophora</taxon>
    </lineage>
</organism>
<feature type="transmembrane region" description="Helical" evidence="1">
    <location>
        <begin position="118"/>
        <end position="139"/>
    </location>
</feature>
<accession>A0AAE0ME27</accession>
<proteinExistence type="predicted"/>
<evidence type="ECO:0000313" key="3">
    <source>
        <dbReference type="Proteomes" id="UP001286456"/>
    </source>
</evidence>
<comment type="caution">
    <text evidence="2">The sequence shown here is derived from an EMBL/GenBank/DDBJ whole genome shotgun (WGS) entry which is preliminary data.</text>
</comment>
<keyword evidence="1" id="KW-0472">Membrane</keyword>
<keyword evidence="1" id="KW-1133">Transmembrane helix</keyword>
<keyword evidence="3" id="KW-1185">Reference proteome</keyword>
<keyword evidence="1" id="KW-0812">Transmembrane</keyword>
<reference evidence="2" key="1">
    <citation type="journal article" date="2023" name="Mol. Phylogenet. Evol.">
        <title>Genome-scale phylogeny and comparative genomics of the fungal order Sordariales.</title>
        <authorList>
            <person name="Hensen N."/>
            <person name="Bonometti L."/>
            <person name="Westerberg I."/>
            <person name="Brannstrom I.O."/>
            <person name="Guillou S."/>
            <person name="Cros-Aarteil S."/>
            <person name="Calhoun S."/>
            <person name="Haridas S."/>
            <person name="Kuo A."/>
            <person name="Mondo S."/>
            <person name="Pangilinan J."/>
            <person name="Riley R."/>
            <person name="LaButti K."/>
            <person name="Andreopoulos B."/>
            <person name="Lipzen A."/>
            <person name="Chen C."/>
            <person name="Yan M."/>
            <person name="Daum C."/>
            <person name="Ng V."/>
            <person name="Clum A."/>
            <person name="Steindorff A."/>
            <person name="Ohm R.A."/>
            <person name="Martin F."/>
            <person name="Silar P."/>
            <person name="Natvig D.O."/>
            <person name="Lalanne C."/>
            <person name="Gautier V."/>
            <person name="Ament-Velasquez S.L."/>
            <person name="Kruys A."/>
            <person name="Hutchinson M.I."/>
            <person name="Powell A.J."/>
            <person name="Barry K."/>
            <person name="Miller A.N."/>
            <person name="Grigoriev I.V."/>
            <person name="Debuchy R."/>
            <person name="Gladieux P."/>
            <person name="Hiltunen Thoren M."/>
            <person name="Johannesson H."/>
        </authorList>
    </citation>
    <scope>NUCLEOTIDE SEQUENCE</scope>
    <source>
        <strain evidence="2">SMH4131-1</strain>
    </source>
</reference>
<dbReference type="Proteomes" id="UP001286456">
    <property type="component" value="Unassembled WGS sequence"/>
</dbReference>
<protein>
    <submittedName>
        <fullName evidence="2">Uncharacterized protein</fullName>
    </submittedName>
</protein>
<reference evidence="2" key="2">
    <citation type="submission" date="2023-06" db="EMBL/GenBank/DDBJ databases">
        <authorList>
            <consortium name="Lawrence Berkeley National Laboratory"/>
            <person name="Haridas S."/>
            <person name="Hensen N."/>
            <person name="Bonometti L."/>
            <person name="Westerberg I."/>
            <person name="Brannstrom I.O."/>
            <person name="Guillou S."/>
            <person name="Cros-Aarteil S."/>
            <person name="Calhoun S."/>
            <person name="Kuo A."/>
            <person name="Mondo S."/>
            <person name="Pangilinan J."/>
            <person name="Riley R."/>
            <person name="Labutti K."/>
            <person name="Andreopoulos B."/>
            <person name="Lipzen A."/>
            <person name="Chen C."/>
            <person name="Yanf M."/>
            <person name="Daum C."/>
            <person name="Ng V."/>
            <person name="Clum A."/>
            <person name="Steindorff A."/>
            <person name="Ohm R."/>
            <person name="Martin F."/>
            <person name="Silar P."/>
            <person name="Natvig D."/>
            <person name="Lalanne C."/>
            <person name="Gautier V."/>
            <person name="Ament-Velasquez S.L."/>
            <person name="Kruys A."/>
            <person name="Hutchinson M.I."/>
            <person name="Powell A.J."/>
            <person name="Barry K."/>
            <person name="Miller A.N."/>
            <person name="Grigoriev I.V."/>
            <person name="Debuchy R."/>
            <person name="Gladieux P."/>
            <person name="Thoren M.H."/>
            <person name="Johannesson H."/>
        </authorList>
    </citation>
    <scope>NUCLEOTIDE SEQUENCE</scope>
    <source>
        <strain evidence="2">SMH4131-1</strain>
    </source>
</reference>
<dbReference type="AlphaFoldDB" id="A0AAE0ME27"/>